<feature type="compositionally biased region" description="Low complexity" evidence="1">
    <location>
        <begin position="196"/>
        <end position="208"/>
    </location>
</feature>
<evidence type="ECO:0000313" key="3">
    <source>
        <dbReference type="Proteomes" id="UP000235371"/>
    </source>
</evidence>
<reference evidence="2 3" key="1">
    <citation type="submission" date="2016-04" db="EMBL/GenBank/DDBJ databases">
        <title>A degradative enzymes factory behind the ericoid mycorrhizal symbiosis.</title>
        <authorList>
            <consortium name="DOE Joint Genome Institute"/>
            <person name="Martino E."/>
            <person name="Morin E."/>
            <person name="Grelet G."/>
            <person name="Kuo A."/>
            <person name="Kohler A."/>
            <person name="Daghino S."/>
            <person name="Barry K."/>
            <person name="Choi C."/>
            <person name="Cichocki N."/>
            <person name="Clum A."/>
            <person name="Copeland A."/>
            <person name="Hainaut M."/>
            <person name="Haridas S."/>
            <person name="Labutti K."/>
            <person name="Lindquist E."/>
            <person name="Lipzen A."/>
            <person name="Khouja H.-R."/>
            <person name="Murat C."/>
            <person name="Ohm R."/>
            <person name="Olson A."/>
            <person name="Spatafora J."/>
            <person name="Veneault-Fourrey C."/>
            <person name="Henrissat B."/>
            <person name="Grigoriev I."/>
            <person name="Martin F."/>
            <person name="Perotto S."/>
        </authorList>
    </citation>
    <scope>NUCLEOTIDE SEQUENCE [LARGE SCALE GENOMIC DNA]</scope>
    <source>
        <strain evidence="2 3">E</strain>
    </source>
</reference>
<dbReference type="Proteomes" id="UP000235371">
    <property type="component" value="Unassembled WGS sequence"/>
</dbReference>
<organism evidence="2 3">
    <name type="scientific">Hyaloscypha bicolor E</name>
    <dbReference type="NCBI Taxonomy" id="1095630"/>
    <lineage>
        <taxon>Eukaryota</taxon>
        <taxon>Fungi</taxon>
        <taxon>Dikarya</taxon>
        <taxon>Ascomycota</taxon>
        <taxon>Pezizomycotina</taxon>
        <taxon>Leotiomycetes</taxon>
        <taxon>Helotiales</taxon>
        <taxon>Hyaloscyphaceae</taxon>
        <taxon>Hyaloscypha</taxon>
        <taxon>Hyaloscypha bicolor</taxon>
    </lineage>
</organism>
<protein>
    <submittedName>
        <fullName evidence="2">Uncharacterized protein</fullName>
    </submittedName>
</protein>
<feature type="compositionally biased region" description="Polar residues" evidence="1">
    <location>
        <begin position="52"/>
        <end position="63"/>
    </location>
</feature>
<proteinExistence type="predicted"/>
<feature type="compositionally biased region" description="Polar residues" evidence="1">
    <location>
        <begin position="149"/>
        <end position="180"/>
    </location>
</feature>
<dbReference type="RefSeq" id="XP_024731647.1">
    <property type="nucleotide sequence ID" value="XM_024870336.1"/>
</dbReference>
<sequence length="232" mass="23593">MSELPVPGSQTPGKESRNTPGKPPSTPKHFPESLAKDGSFPNPFSHLLVPSQAGTPGPSNGKSPASVPQKDRTPSPKPSSTKPGPVVFSWEATKLTDSGNPIPKPSQALFGSTSGKSSGDAPKTLSPERPSGEIADTKPPYSGLFTSRPLPNTSAGNNPFASALGDTNSPKPSASLFGNTKSTTSLFATTRAQGLGSASAATASTPTTGGSGLFAGIAPAKNDNSLRRFPDR</sequence>
<evidence type="ECO:0000256" key="1">
    <source>
        <dbReference type="SAM" id="MobiDB-lite"/>
    </source>
</evidence>
<dbReference type="GeneID" id="36578418"/>
<name>A0A2J6SVP5_9HELO</name>
<keyword evidence="3" id="KW-1185">Reference proteome</keyword>
<dbReference type="EMBL" id="KZ613859">
    <property type="protein sequence ID" value="PMD54743.1"/>
    <property type="molecule type" value="Genomic_DNA"/>
</dbReference>
<dbReference type="OrthoDB" id="10598128at2759"/>
<feature type="region of interest" description="Disordered" evidence="1">
    <location>
        <begin position="1"/>
        <end position="180"/>
    </location>
</feature>
<evidence type="ECO:0000313" key="2">
    <source>
        <dbReference type="EMBL" id="PMD54743.1"/>
    </source>
</evidence>
<gene>
    <name evidence="2" type="ORF">K444DRAFT_112645</name>
</gene>
<dbReference type="InParanoid" id="A0A2J6SVP5"/>
<dbReference type="AlphaFoldDB" id="A0A2J6SVP5"/>
<feature type="region of interest" description="Disordered" evidence="1">
    <location>
        <begin position="193"/>
        <end position="232"/>
    </location>
</feature>
<accession>A0A2J6SVP5</accession>